<dbReference type="SUPFAM" id="SSF50494">
    <property type="entry name" value="Trypsin-like serine proteases"/>
    <property type="match status" value="1"/>
</dbReference>
<evidence type="ECO:0000313" key="2">
    <source>
        <dbReference type="Proteomes" id="UP000309561"/>
    </source>
</evidence>
<dbReference type="EMBL" id="SZPX01000002">
    <property type="protein sequence ID" value="TKI70205.1"/>
    <property type="molecule type" value="Genomic_DNA"/>
</dbReference>
<dbReference type="SUPFAM" id="SSF69635">
    <property type="entry name" value="Type III secretory system chaperone-like"/>
    <property type="match status" value="1"/>
</dbReference>
<keyword evidence="1" id="KW-0645">Protease</keyword>
<dbReference type="GO" id="GO:0006508">
    <property type="term" value="P:proteolysis"/>
    <property type="evidence" value="ECO:0007669"/>
    <property type="project" value="UniProtKB-KW"/>
</dbReference>
<name>A0A4U2Z8E8_9BACT</name>
<dbReference type="InterPro" id="IPR009003">
    <property type="entry name" value="Peptidase_S1_PA"/>
</dbReference>
<organism evidence="1 2">
    <name type="scientific">Sulfurimonas crateris</name>
    <dbReference type="NCBI Taxonomy" id="2574727"/>
    <lineage>
        <taxon>Bacteria</taxon>
        <taxon>Pseudomonadati</taxon>
        <taxon>Campylobacterota</taxon>
        <taxon>Epsilonproteobacteria</taxon>
        <taxon>Campylobacterales</taxon>
        <taxon>Sulfurimonadaceae</taxon>
        <taxon>Sulfurimonas</taxon>
    </lineage>
</organism>
<dbReference type="InterPro" id="IPR001940">
    <property type="entry name" value="Peptidase_S1C"/>
</dbReference>
<dbReference type="Gene3D" id="3.30.1460.10">
    <property type="match status" value="1"/>
</dbReference>
<gene>
    <name evidence="1" type="ORF">FCU45_02655</name>
</gene>
<comment type="caution">
    <text evidence="1">The sequence shown here is derived from an EMBL/GenBank/DDBJ whole genome shotgun (WGS) entry which is preliminary data.</text>
</comment>
<protein>
    <submittedName>
        <fullName evidence="1">Trypsin-like serine protease</fullName>
    </submittedName>
</protein>
<dbReference type="Pfam" id="PF13365">
    <property type="entry name" value="Trypsin_2"/>
    <property type="match status" value="1"/>
</dbReference>
<dbReference type="Gene3D" id="2.40.10.120">
    <property type="match status" value="1"/>
</dbReference>
<dbReference type="AlphaFoldDB" id="A0A4U2Z8E8"/>
<evidence type="ECO:0000313" key="1">
    <source>
        <dbReference type="EMBL" id="TKI70205.1"/>
    </source>
</evidence>
<dbReference type="RefSeq" id="WP_137012025.1">
    <property type="nucleotide sequence ID" value="NZ_SZPX01000002.1"/>
</dbReference>
<dbReference type="PANTHER" id="PTHR22939:SF129">
    <property type="entry name" value="SERINE PROTEASE HTRA2, MITOCHONDRIAL"/>
    <property type="match status" value="1"/>
</dbReference>
<dbReference type="GO" id="GO:0004252">
    <property type="term" value="F:serine-type endopeptidase activity"/>
    <property type="evidence" value="ECO:0007669"/>
    <property type="project" value="InterPro"/>
</dbReference>
<reference evidence="1 2" key="1">
    <citation type="submission" date="2019-04" db="EMBL/GenBank/DDBJ databases">
        <title>Sulfurimonas crateris sp. nov. a facultative anaerobic sulfur-oxidizing chemolithautotrophic bacterium isolated from a terrestrial mud vulcano.</title>
        <authorList>
            <person name="Ratnikova N.M."/>
            <person name="Slobodkin A.I."/>
            <person name="Merkel A.Y."/>
            <person name="Novikov A."/>
            <person name="Bonch-Osmolovskaya E.A."/>
            <person name="Slobodkina G.B."/>
        </authorList>
    </citation>
    <scope>NUCLEOTIDE SEQUENCE [LARGE SCALE GENOMIC DNA]</scope>
    <source>
        <strain evidence="1 2">SN118</strain>
    </source>
</reference>
<proteinExistence type="predicted"/>
<dbReference type="OrthoDB" id="9766361at2"/>
<sequence>MNTQAILETYAENIIQIMTPYGSGTGFIVDNIIVTNSHVVAGLKEVVISAKKIKRSIAQVVYDDAYFDLAFISYDFERPKNPLILSTKRVQNGDTVVAIGHPYGLHYSATEGIVSKASRIYGELEYVQIDAAINPGNSGGPLLNTDGEVIGVNTFIIQNSNNLGFALPYFYVDEALKEYKNINAQNIIKCPFCKNLIKEEKIKNDYCPECGSKLEIAKLRRKGYNPIGSTKLLEEILESLDVNVTLARRSQASWRVDHGTARIEINYYDNGIIIGDSKLCVIPQKNISEIYDFLLNENNNLSYLRFSINENFIYLSYLIIDSSLTLKEGKTAMERLFKKANEYDDILIERFGATKQKRDEEDD</sequence>
<keyword evidence="1" id="KW-0378">Hydrolase</keyword>
<accession>A0A4U2Z8E8</accession>
<dbReference type="Proteomes" id="UP000309561">
    <property type="component" value="Unassembled WGS sequence"/>
</dbReference>
<keyword evidence="2" id="KW-1185">Reference proteome</keyword>
<dbReference type="PANTHER" id="PTHR22939">
    <property type="entry name" value="SERINE PROTEASE FAMILY S1C HTRA-RELATED"/>
    <property type="match status" value="1"/>
</dbReference>
<dbReference type="CDD" id="cd17036">
    <property type="entry name" value="T3SC_YbjN-like_1"/>
    <property type="match status" value="1"/>
</dbReference>
<dbReference type="PRINTS" id="PR00834">
    <property type="entry name" value="PROTEASES2C"/>
</dbReference>